<sequence length="171" mass="19191">MSVNGQPVGSVEDSSVSDKSVADWLSDTEQAAWRSFVDGSHELIGALDRALNADAGLSFEEYRILVILSENDTLRMSDLSRGGLASRSTVSRQVSRLVERGDVERLPDINDARNRLVRISDLGRERLHEAAKDHVRLVRRYMFDHLTSEQVVEMTRILTTVRNTIDGPDVR</sequence>
<evidence type="ECO:0000259" key="1">
    <source>
        <dbReference type="PROSITE" id="PS50995"/>
    </source>
</evidence>
<dbReference type="RefSeq" id="WP_253660822.1">
    <property type="nucleotide sequence ID" value="NZ_BAAAJQ010000001.1"/>
</dbReference>
<dbReference type="InterPro" id="IPR036390">
    <property type="entry name" value="WH_DNA-bd_sf"/>
</dbReference>
<accession>A0ABT1HC06</accession>
<feature type="domain" description="HTH marR-type" evidence="1">
    <location>
        <begin position="18"/>
        <end position="163"/>
    </location>
</feature>
<organism evidence="2 3">
    <name type="scientific">Williamsia maris</name>
    <dbReference type="NCBI Taxonomy" id="72806"/>
    <lineage>
        <taxon>Bacteria</taxon>
        <taxon>Bacillati</taxon>
        <taxon>Actinomycetota</taxon>
        <taxon>Actinomycetes</taxon>
        <taxon>Mycobacteriales</taxon>
        <taxon>Nocardiaceae</taxon>
        <taxon>Williamsia</taxon>
    </lineage>
</organism>
<gene>
    <name evidence="2" type="ORF">LX13_001597</name>
</gene>
<keyword evidence="3" id="KW-1185">Reference proteome</keyword>
<dbReference type="Proteomes" id="UP001206895">
    <property type="component" value="Unassembled WGS sequence"/>
</dbReference>
<dbReference type="Gene3D" id="1.10.10.10">
    <property type="entry name" value="Winged helix-like DNA-binding domain superfamily/Winged helix DNA-binding domain"/>
    <property type="match status" value="1"/>
</dbReference>
<dbReference type="PROSITE" id="PS50995">
    <property type="entry name" value="HTH_MARR_2"/>
    <property type="match status" value="1"/>
</dbReference>
<protein>
    <submittedName>
        <fullName evidence="2">DNA-binding transcriptional regulator, MarR family</fullName>
    </submittedName>
</protein>
<comment type="caution">
    <text evidence="2">The sequence shown here is derived from an EMBL/GenBank/DDBJ whole genome shotgun (WGS) entry which is preliminary data.</text>
</comment>
<reference evidence="2 3" key="1">
    <citation type="submission" date="2022-06" db="EMBL/GenBank/DDBJ databases">
        <title>Genomic Encyclopedia of Archaeal and Bacterial Type Strains, Phase II (KMG-II): from individual species to whole genera.</title>
        <authorList>
            <person name="Goeker M."/>
        </authorList>
    </citation>
    <scope>NUCLEOTIDE SEQUENCE [LARGE SCALE GENOMIC DNA]</scope>
    <source>
        <strain evidence="2 3">DSM 44693</strain>
    </source>
</reference>
<dbReference type="InterPro" id="IPR000835">
    <property type="entry name" value="HTH_MarR-typ"/>
</dbReference>
<dbReference type="PANTHER" id="PTHR33164">
    <property type="entry name" value="TRANSCRIPTIONAL REGULATOR, MARR FAMILY"/>
    <property type="match status" value="1"/>
</dbReference>
<dbReference type="GO" id="GO:0003677">
    <property type="term" value="F:DNA binding"/>
    <property type="evidence" value="ECO:0007669"/>
    <property type="project" value="UniProtKB-KW"/>
</dbReference>
<keyword evidence="2" id="KW-0238">DNA-binding</keyword>
<dbReference type="Pfam" id="PF12802">
    <property type="entry name" value="MarR_2"/>
    <property type="match status" value="1"/>
</dbReference>
<dbReference type="SMART" id="SM00347">
    <property type="entry name" value="HTH_MARR"/>
    <property type="match status" value="1"/>
</dbReference>
<proteinExistence type="predicted"/>
<dbReference type="EMBL" id="JAMTCJ010000002">
    <property type="protein sequence ID" value="MCP2175778.1"/>
    <property type="molecule type" value="Genomic_DNA"/>
</dbReference>
<evidence type="ECO:0000313" key="3">
    <source>
        <dbReference type="Proteomes" id="UP001206895"/>
    </source>
</evidence>
<name>A0ABT1HC06_9NOCA</name>
<evidence type="ECO:0000313" key="2">
    <source>
        <dbReference type="EMBL" id="MCP2175778.1"/>
    </source>
</evidence>
<dbReference type="InterPro" id="IPR039422">
    <property type="entry name" value="MarR/SlyA-like"/>
</dbReference>
<dbReference type="SUPFAM" id="SSF46785">
    <property type="entry name" value="Winged helix' DNA-binding domain"/>
    <property type="match status" value="1"/>
</dbReference>
<dbReference type="PANTHER" id="PTHR33164:SF99">
    <property type="entry name" value="MARR FAMILY REGULATORY PROTEIN"/>
    <property type="match status" value="1"/>
</dbReference>
<dbReference type="InterPro" id="IPR036388">
    <property type="entry name" value="WH-like_DNA-bd_sf"/>
</dbReference>